<dbReference type="PANTHER" id="PTHR10666">
    <property type="entry name" value="UBIQUITIN"/>
    <property type="match status" value="1"/>
</dbReference>
<dbReference type="Pfam" id="PF00240">
    <property type="entry name" value="ubiquitin"/>
    <property type="match status" value="3"/>
</dbReference>
<dbReference type="CDD" id="cd17039">
    <property type="entry name" value="Ubl_ubiquitin_like"/>
    <property type="match status" value="1"/>
</dbReference>
<gene>
    <name evidence="3" type="ORF">LUZ63_010010</name>
</gene>
<dbReference type="Proteomes" id="UP001151287">
    <property type="component" value="Unassembled WGS sequence"/>
</dbReference>
<dbReference type="AlphaFoldDB" id="A0A9Q0HP83"/>
<dbReference type="InterPro" id="IPR050158">
    <property type="entry name" value="Ubiquitin_ubiquitin-like"/>
</dbReference>
<dbReference type="SMART" id="SM00213">
    <property type="entry name" value="UBQ"/>
    <property type="match status" value="3"/>
</dbReference>
<name>A0A9Q0HP83_9POAL</name>
<dbReference type="PROSITE" id="PS00299">
    <property type="entry name" value="UBIQUITIN_1"/>
    <property type="match status" value="1"/>
</dbReference>
<dbReference type="OrthoDB" id="634528at2759"/>
<feature type="domain" description="Ubiquitin-like" evidence="2">
    <location>
        <begin position="210"/>
        <end position="285"/>
    </location>
</feature>
<feature type="domain" description="Ubiquitin-like" evidence="2">
    <location>
        <begin position="37"/>
        <end position="105"/>
    </location>
</feature>
<organism evidence="3 4">
    <name type="scientific">Rhynchospora breviuscula</name>
    <dbReference type="NCBI Taxonomy" id="2022672"/>
    <lineage>
        <taxon>Eukaryota</taxon>
        <taxon>Viridiplantae</taxon>
        <taxon>Streptophyta</taxon>
        <taxon>Embryophyta</taxon>
        <taxon>Tracheophyta</taxon>
        <taxon>Spermatophyta</taxon>
        <taxon>Magnoliopsida</taxon>
        <taxon>Liliopsida</taxon>
        <taxon>Poales</taxon>
        <taxon>Cyperaceae</taxon>
        <taxon>Cyperoideae</taxon>
        <taxon>Rhynchosporeae</taxon>
        <taxon>Rhynchospora</taxon>
    </lineage>
</organism>
<keyword evidence="4" id="KW-1185">Reference proteome</keyword>
<dbReference type="Gene3D" id="3.10.20.90">
    <property type="entry name" value="Phosphatidylinositol 3-kinase Catalytic Subunit, Chain A, domain 1"/>
    <property type="match status" value="3"/>
</dbReference>
<evidence type="ECO:0000256" key="1">
    <source>
        <dbReference type="ARBA" id="ARBA00022499"/>
    </source>
</evidence>
<sequence>MEGLEVVIKLRNGVTKVVEVECESPVEHVKVHLTSKMLIFVEFPGEKIIRLKVKSTQTVGTVKAMMQNTENISIDNISLWFDNKKLDDSQALVDCDIHENSTLVVRSRGDMRIYVKTWEGKIVILDTNIADTVANLKRIIADQERLPVCKQRLIFHEMELEDRFVLADYNVENESKLDLVLCCGKCMLLHGDFRDHTNRQDLVKSHKGDMSILLMEMNGKTNTLEVETSDTIENVKAKVQEKLGIPVDQQRLVFAGKQLEDGLTLADYNIQKEDLIHLVLRLRGC</sequence>
<evidence type="ECO:0000313" key="3">
    <source>
        <dbReference type="EMBL" id="KAJ1693312.1"/>
    </source>
</evidence>
<dbReference type="EMBL" id="JAMQYH010000003">
    <property type="protein sequence ID" value="KAJ1693312.1"/>
    <property type="molecule type" value="Genomic_DNA"/>
</dbReference>
<dbReference type="InterPro" id="IPR019954">
    <property type="entry name" value="Ubiquitin_CS"/>
</dbReference>
<dbReference type="FunFam" id="3.10.20.90:FF:000160">
    <property type="entry name" value="Polyubiquitin-C"/>
    <property type="match status" value="1"/>
</dbReference>
<comment type="caution">
    <text evidence="3">The sequence shown here is derived from an EMBL/GenBank/DDBJ whole genome shotgun (WGS) entry which is preliminary data.</text>
</comment>
<proteinExistence type="predicted"/>
<feature type="domain" description="Ubiquitin-like" evidence="2">
    <location>
        <begin position="111"/>
        <end position="181"/>
    </location>
</feature>
<dbReference type="PROSITE" id="PS50053">
    <property type="entry name" value="UBIQUITIN_2"/>
    <property type="match status" value="3"/>
</dbReference>
<dbReference type="InterPro" id="IPR019956">
    <property type="entry name" value="Ubiquitin_dom"/>
</dbReference>
<keyword evidence="1" id="KW-1017">Isopeptide bond</keyword>
<reference evidence="3" key="1">
    <citation type="journal article" date="2022" name="Cell">
        <title>Repeat-based holocentromeres influence genome architecture and karyotype evolution.</title>
        <authorList>
            <person name="Hofstatter P.G."/>
            <person name="Thangavel G."/>
            <person name="Lux T."/>
            <person name="Neumann P."/>
            <person name="Vondrak T."/>
            <person name="Novak P."/>
            <person name="Zhang M."/>
            <person name="Costa L."/>
            <person name="Castellani M."/>
            <person name="Scott A."/>
            <person name="Toegelov H."/>
            <person name="Fuchs J."/>
            <person name="Mata-Sucre Y."/>
            <person name="Dias Y."/>
            <person name="Vanzela A.L.L."/>
            <person name="Huettel B."/>
            <person name="Almeida C.C.S."/>
            <person name="Simkova H."/>
            <person name="Souza G."/>
            <person name="Pedrosa-Harand A."/>
            <person name="Macas J."/>
            <person name="Mayer K.F.X."/>
            <person name="Houben A."/>
            <person name="Marques A."/>
        </authorList>
    </citation>
    <scope>NUCLEOTIDE SEQUENCE</scope>
    <source>
        <strain evidence="3">RhyBre1mFocal</strain>
    </source>
</reference>
<evidence type="ECO:0000259" key="2">
    <source>
        <dbReference type="PROSITE" id="PS50053"/>
    </source>
</evidence>
<dbReference type="PRINTS" id="PR00348">
    <property type="entry name" value="UBIQUITIN"/>
</dbReference>
<dbReference type="InterPro" id="IPR029071">
    <property type="entry name" value="Ubiquitin-like_domsf"/>
</dbReference>
<evidence type="ECO:0000313" key="4">
    <source>
        <dbReference type="Proteomes" id="UP001151287"/>
    </source>
</evidence>
<accession>A0A9Q0HP83</accession>
<dbReference type="GO" id="GO:0003729">
    <property type="term" value="F:mRNA binding"/>
    <property type="evidence" value="ECO:0007669"/>
    <property type="project" value="UniProtKB-ARBA"/>
</dbReference>
<dbReference type="InterPro" id="IPR000626">
    <property type="entry name" value="Ubiquitin-like_dom"/>
</dbReference>
<protein>
    <recommendedName>
        <fullName evidence="2">Ubiquitin-like domain-containing protein</fullName>
    </recommendedName>
</protein>
<dbReference type="SUPFAM" id="SSF54236">
    <property type="entry name" value="Ubiquitin-like"/>
    <property type="match status" value="3"/>
</dbReference>